<reference evidence="7 8" key="1">
    <citation type="submission" date="2020-10" db="EMBL/GenBank/DDBJ databases">
        <authorList>
            <person name="Peeters C."/>
        </authorList>
    </citation>
    <scope>NUCLEOTIDE SEQUENCE [LARGE SCALE GENOMIC DNA]</scope>
    <source>
        <strain evidence="7 8">LMG 27952</strain>
    </source>
</reference>
<evidence type="ECO:0000313" key="8">
    <source>
        <dbReference type="Proteomes" id="UP000656319"/>
    </source>
</evidence>
<dbReference type="PRINTS" id="PR00455">
    <property type="entry name" value="HTHTETR"/>
</dbReference>
<feature type="domain" description="HTH tetR-type" evidence="6">
    <location>
        <begin position="22"/>
        <end position="82"/>
    </location>
</feature>
<evidence type="ECO:0000256" key="2">
    <source>
        <dbReference type="ARBA" id="ARBA00023125"/>
    </source>
</evidence>
<dbReference type="Proteomes" id="UP000656319">
    <property type="component" value="Unassembled WGS sequence"/>
</dbReference>
<feature type="region of interest" description="Disordered" evidence="5">
    <location>
        <begin position="1"/>
        <end position="21"/>
    </location>
</feature>
<dbReference type="Pfam" id="PF09209">
    <property type="entry name" value="CecR_C"/>
    <property type="match status" value="1"/>
</dbReference>
<dbReference type="PANTHER" id="PTHR30055">
    <property type="entry name" value="HTH-TYPE TRANSCRIPTIONAL REGULATOR RUTR"/>
    <property type="match status" value="1"/>
</dbReference>
<dbReference type="SUPFAM" id="SSF48498">
    <property type="entry name" value="Tetracyclin repressor-like, C-terminal domain"/>
    <property type="match status" value="1"/>
</dbReference>
<feature type="DNA-binding region" description="H-T-H motif" evidence="4">
    <location>
        <begin position="45"/>
        <end position="64"/>
    </location>
</feature>
<keyword evidence="8" id="KW-1185">Reference proteome</keyword>
<accession>A0ABN7HZ79</accession>
<dbReference type="InterPro" id="IPR001647">
    <property type="entry name" value="HTH_TetR"/>
</dbReference>
<dbReference type="Pfam" id="PF00440">
    <property type="entry name" value="TetR_N"/>
    <property type="match status" value="1"/>
</dbReference>
<dbReference type="EMBL" id="CAJHCQ010000011">
    <property type="protein sequence ID" value="CAD6544948.1"/>
    <property type="molecule type" value="Genomic_DNA"/>
</dbReference>
<dbReference type="InterPro" id="IPR036271">
    <property type="entry name" value="Tet_transcr_reg_TetR-rel_C_sf"/>
</dbReference>
<name>A0ABN7HZ79_9BURK</name>
<proteinExistence type="predicted"/>
<gene>
    <name evidence="7" type="ORF">LMG27952_04217</name>
</gene>
<dbReference type="InterPro" id="IPR009057">
    <property type="entry name" value="Homeodomain-like_sf"/>
</dbReference>
<evidence type="ECO:0000256" key="5">
    <source>
        <dbReference type="SAM" id="MobiDB-lite"/>
    </source>
</evidence>
<comment type="caution">
    <text evidence="7">The sequence shown here is derived from an EMBL/GenBank/DDBJ whole genome shotgun (WGS) entry which is preliminary data.</text>
</comment>
<dbReference type="Gene3D" id="1.10.357.10">
    <property type="entry name" value="Tetracycline Repressor, domain 2"/>
    <property type="match status" value="1"/>
</dbReference>
<dbReference type="InterPro" id="IPR015292">
    <property type="entry name" value="Tscrpt_reg_YbiH_C"/>
</dbReference>
<evidence type="ECO:0000256" key="3">
    <source>
        <dbReference type="ARBA" id="ARBA00023163"/>
    </source>
</evidence>
<dbReference type="SUPFAM" id="SSF46689">
    <property type="entry name" value="Homeodomain-like"/>
    <property type="match status" value="1"/>
</dbReference>
<dbReference type="RefSeq" id="WP_201697845.1">
    <property type="nucleotide sequence ID" value="NZ_CAJHCQ010000011.1"/>
</dbReference>
<evidence type="ECO:0000313" key="7">
    <source>
        <dbReference type="EMBL" id="CAD6544948.1"/>
    </source>
</evidence>
<dbReference type="PROSITE" id="PS50977">
    <property type="entry name" value="HTH_TETR_2"/>
    <property type="match status" value="1"/>
</dbReference>
<evidence type="ECO:0000256" key="1">
    <source>
        <dbReference type="ARBA" id="ARBA00023015"/>
    </source>
</evidence>
<evidence type="ECO:0000259" key="6">
    <source>
        <dbReference type="PROSITE" id="PS50977"/>
    </source>
</evidence>
<dbReference type="Gene3D" id="1.10.10.60">
    <property type="entry name" value="Homeodomain-like"/>
    <property type="match status" value="1"/>
</dbReference>
<keyword evidence="1" id="KW-0805">Transcription regulation</keyword>
<dbReference type="InterPro" id="IPR050109">
    <property type="entry name" value="HTH-type_TetR-like_transc_reg"/>
</dbReference>
<dbReference type="PANTHER" id="PTHR30055:SF234">
    <property type="entry name" value="HTH-TYPE TRANSCRIPTIONAL REGULATOR BETI"/>
    <property type="match status" value="1"/>
</dbReference>
<organism evidence="7 8">
    <name type="scientific">Paraburkholderia hiiakae</name>
    <dbReference type="NCBI Taxonomy" id="1081782"/>
    <lineage>
        <taxon>Bacteria</taxon>
        <taxon>Pseudomonadati</taxon>
        <taxon>Pseudomonadota</taxon>
        <taxon>Betaproteobacteria</taxon>
        <taxon>Burkholderiales</taxon>
        <taxon>Burkholderiaceae</taxon>
        <taxon>Paraburkholderia</taxon>
    </lineage>
</organism>
<keyword evidence="2 4" id="KW-0238">DNA-binding</keyword>
<evidence type="ECO:0000256" key="4">
    <source>
        <dbReference type="PROSITE-ProRule" id="PRU00335"/>
    </source>
</evidence>
<protein>
    <recommendedName>
        <fullName evidence="6">HTH tetR-type domain-containing protein</fullName>
    </recommendedName>
</protein>
<sequence>MPTSPKKPATSRSGRASRPDGAATRAHLLDVAGRVFAERGFADATSKEICERAGTPMASVNYHFGSREALYEAALVEAHKHVVGLDELTSLAQAPSDPKAQLRAVLTRLVSLATNAEKPWGFLLMLREVLAPSPAVPALIEQAVRPKAAFMLGLVAQTLGMKPGDAAVQRAVLFTVLPCIAMMIAPRQIQAAVLPAATTDRDAIVEDYVRFVMAGLEAIAVAHRTEKSAPKLKARS</sequence>
<keyword evidence="3" id="KW-0804">Transcription</keyword>